<name>A0AAV7ZJQ8_9EUKA</name>
<feature type="compositionally biased region" description="Low complexity" evidence="1">
    <location>
        <begin position="39"/>
        <end position="74"/>
    </location>
</feature>
<feature type="transmembrane region" description="Helical" evidence="2">
    <location>
        <begin position="384"/>
        <end position="407"/>
    </location>
</feature>
<evidence type="ECO:0000313" key="3">
    <source>
        <dbReference type="EMBL" id="KAJ3440947.1"/>
    </source>
</evidence>
<comment type="caution">
    <text evidence="3">The sequence shown here is derived from an EMBL/GenBank/DDBJ whole genome shotgun (WGS) entry which is preliminary data.</text>
</comment>
<dbReference type="AlphaFoldDB" id="A0AAV7ZJQ8"/>
<protein>
    <submittedName>
        <fullName evidence="3">P17/29c-like protein</fullName>
    </submittedName>
</protein>
<gene>
    <name evidence="3" type="ORF">M0812_12948</name>
</gene>
<evidence type="ECO:0000256" key="2">
    <source>
        <dbReference type="SAM" id="Phobius"/>
    </source>
</evidence>
<feature type="transmembrane region" description="Helical" evidence="2">
    <location>
        <begin position="187"/>
        <end position="206"/>
    </location>
</feature>
<dbReference type="Proteomes" id="UP001146793">
    <property type="component" value="Unassembled WGS sequence"/>
</dbReference>
<feature type="transmembrane region" description="Helical" evidence="2">
    <location>
        <begin position="243"/>
        <end position="260"/>
    </location>
</feature>
<proteinExistence type="predicted"/>
<keyword evidence="2" id="KW-1133">Transmembrane helix</keyword>
<feature type="transmembrane region" description="Helical" evidence="2">
    <location>
        <begin position="280"/>
        <end position="306"/>
    </location>
</feature>
<accession>A0AAV7ZJQ8</accession>
<evidence type="ECO:0000256" key="1">
    <source>
        <dbReference type="SAM" id="MobiDB-lite"/>
    </source>
</evidence>
<keyword evidence="2" id="KW-0472">Membrane</keyword>
<evidence type="ECO:0000313" key="4">
    <source>
        <dbReference type="Proteomes" id="UP001146793"/>
    </source>
</evidence>
<organism evidence="3 4">
    <name type="scientific">Anaeramoeba flamelloides</name>
    <dbReference type="NCBI Taxonomy" id="1746091"/>
    <lineage>
        <taxon>Eukaryota</taxon>
        <taxon>Metamonada</taxon>
        <taxon>Anaeramoebidae</taxon>
        <taxon>Anaeramoeba</taxon>
    </lineage>
</organism>
<reference evidence="3" key="1">
    <citation type="submission" date="2022-08" db="EMBL/GenBank/DDBJ databases">
        <title>Novel sulphate-reducing endosymbionts in the free-living metamonad Anaeramoeba.</title>
        <authorList>
            <person name="Jerlstrom-Hultqvist J."/>
            <person name="Cepicka I."/>
            <person name="Gallot-Lavallee L."/>
            <person name="Salas-Leiva D."/>
            <person name="Curtis B.A."/>
            <person name="Zahonova K."/>
            <person name="Pipaliya S."/>
            <person name="Dacks J."/>
            <person name="Roger A.J."/>
        </authorList>
    </citation>
    <scope>NUCLEOTIDE SEQUENCE</scope>
    <source>
        <strain evidence="3">Busselton2</strain>
    </source>
</reference>
<feature type="transmembrane region" description="Helical" evidence="2">
    <location>
        <begin position="136"/>
        <end position="158"/>
    </location>
</feature>
<feature type="transmembrane region" description="Helical" evidence="2">
    <location>
        <begin position="349"/>
        <end position="369"/>
    </location>
</feature>
<feature type="region of interest" description="Disordered" evidence="1">
    <location>
        <begin position="28"/>
        <end position="80"/>
    </location>
</feature>
<sequence>MSLDEELDFLPTNKIAFLEMMDKPTKGHFYDTNQNNNFGSGNTSESVSGSTSGSDRNSGTNSGEESSTSNTDTIDISDSEDSEVEGDYFLKRDFTDRHNKHFFLTVVRWLKILSLYCVSYSNKTTELTNLKKISMVLYQVFVLVMLLWNFFGQLIALLNNTIKNSSGNNLFGVEAIPGFWESSKNTAFSSIGAILFSVIPFICYYFNRKFFKKPHFNNLFGRFFRCNKNGPRLAKYTQRSIKFLYLMPCLCTLISMINYVDPKMRELIQNDKGLFVFDFFVFAISSWYQFSAVCFSIILIIFIFGLHKIHIKEFHNAFTEGHLSIPNAINLHITIKKDLLITAKIFEKFLAAVTAIYLVSAITTTYLAFSDFNSVEYKLFPLCLYLFLILFMLWFPAGISSGCMALVKDLTSIEIVNYTSEKGDELALWYSYLDVWINHPYTGFTLFDFPIYQSTVLRLFYLAGSVLVIIAQSQMKNF</sequence>
<feature type="transmembrane region" description="Helical" evidence="2">
    <location>
        <begin position="456"/>
        <end position="475"/>
    </location>
</feature>
<dbReference type="EMBL" id="JANTQA010000029">
    <property type="protein sequence ID" value="KAJ3440947.1"/>
    <property type="molecule type" value="Genomic_DNA"/>
</dbReference>
<keyword evidence="2" id="KW-0812">Transmembrane</keyword>